<dbReference type="AlphaFoldDB" id="A0A9Q0LGW1"/>
<sequence>MFQLPFLDKISKCKSILISGCGGGYDVFAGIPIYLALKQMNITVNLANLSFSHLSHLPESKIDHSIYEVNAETVKPQFYFPEYFLSLYFKEKHKESVTIYTFPRLGLKPIKKAYKKLTKFLKCDCIITVDGGTDSLMFGDEDGLGTPEEDSISVLSVASCKSVPIKILACVGFGIDSFHGVCHYQFLENVSTLIKEDGFLGAFSYMKEMAEVKEYIEICDYVFEKTQVSIVNASIVNSIEGKFGGDNSRMQSRVSNSTLFINPLMSLCWSFDIEKVAKHILYTKNIENTKTRLEVGNRINEFREKLQKEKKIKICEQVLKV</sequence>
<proteinExistence type="predicted"/>
<keyword evidence="2" id="KW-1185">Reference proteome</keyword>
<reference evidence="1" key="1">
    <citation type="submission" date="2022-10" db="EMBL/GenBank/DDBJ databases">
        <title>Novel sulphate-reducing endosymbionts in the free-living metamonad Anaeramoeba.</title>
        <authorList>
            <person name="Jerlstrom-Hultqvist J."/>
            <person name="Cepicka I."/>
            <person name="Gallot-Lavallee L."/>
            <person name="Salas-Leiva D."/>
            <person name="Curtis B.A."/>
            <person name="Zahonova K."/>
            <person name="Pipaliya S."/>
            <person name="Dacks J."/>
            <person name="Roger A.J."/>
        </authorList>
    </citation>
    <scope>NUCLEOTIDE SEQUENCE</scope>
    <source>
        <strain evidence="1">BMAN</strain>
    </source>
</reference>
<evidence type="ECO:0008006" key="3">
    <source>
        <dbReference type="Google" id="ProtNLM"/>
    </source>
</evidence>
<gene>
    <name evidence="1" type="ORF">M0811_01543</name>
</gene>
<name>A0A9Q0LGW1_ANAIG</name>
<evidence type="ECO:0000313" key="2">
    <source>
        <dbReference type="Proteomes" id="UP001149090"/>
    </source>
</evidence>
<comment type="caution">
    <text evidence="1">The sequence shown here is derived from an EMBL/GenBank/DDBJ whole genome shotgun (WGS) entry which is preliminary data.</text>
</comment>
<dbReference type="OrthoDB" id="10259699at2759"/>
<protein>
    <recommendedName>
        <fullName evidence="3">DUF1152 domain-containing protein</fullName>
    </recommendedName>
</protein>
<organism evidence="1 2">
    <name type="scientific">Anaeramoeba ignava</name>
    <name type="common">Anaerobic marine amoeba</name>
    <dbReference type="NCBI Taxonomy" id="1746090"/>
    <lineage>
        <taxon>Eukaryota</taxon>
        <taxon>Metamonada</taxon>
        <taxon>Anaeramoebidae</taxon>
        <taxon>Anaeramoeba</taxon>
    </lineage>
</organism>
<accession>A0A9Q0LGW1</accession>
<dbReference type="OMA" id="HGICHAH"/>
<evidence type="ECO:0000313" key="1">
    <source>
        <dbReference type="EMBL" id="KAJ5072528.1"/>
    </source>
</evidence>
<dbReference type="EMBL" id="JAPDFW010000081">
    <property type="protein sequence ID" value="KAJ5072528.1"/>
    <property type="molecule type" value="Genomic_DNA"/>
</dbReference>
<dbReference type="Proteomes" id="UP001149090">
    <property type="component" value="Unassembled WGS sequence"/>
</dbReference>
<dbReference type="Pfam" id="PF06626">
    <property type="entry name" value="DUF1152"/>
    <property type="match status" value="1"/>
</dbReference>
<dbReference type="InterPro" id="IPR010581">
    <property type="entry name" value="DUF1152"/>
</dbReference>